<accession>A0ABT4ATG3</accession>
<feature type="transmembrane region" description="Helical" evidence="6">
    <location>
        <begin position="92"/>
        <end position="112"/>
    </location>
</feature>
<dbReference type="Pfam" id="PF01554">
    <property type="entry name" value="MatE"/>
    <property type="match status" value="1"/>
</dbReference>
<keyword evidence="8" id="KW-1185">Reference proteome</keyword>
<feature type="transmembrane region" description="Helical" evidence="6">
    <location>
        <begin position="413"/>
        <end position="434"/>
    </location>
</feature>
<comment type="similarity">
    <text evidence="2">Belongs to the multi antimicrobial extrusion (MATE) (TC 2.A.66.1) family.</text>
</comment>
<evidence type="ECO:0000256" key="3">
    <source>
        <dbReference type="ARBA" id="ARBA00020268"/>
    </source>
</evidence>
<reference evidence="7" key="1">
    <citation type="submission" date="2022-11" db="EMBL/GenBank/DDBJ databases">
        <authorList>
            <person name="Somphong A."/>
            <person name="Phongsopitanun W."/>
        </authorList>
    </citation>
    <scope>NUCLEOTIDE SEQUENCE</scope>
    <source>
        <strain evidence="7">Pm04-4</strain>
    </source>
</reference>
<protein>
    <recommendedName>
        <fullName evidence="3">Probable multidrug resistance protein NorM</fullName>
    </recommendedName>
    <alternativeName>
        <fullName evidence="5">Multidrug-efflux transporter</fullName>
    </alternativeName>
</protein>
<feature type="transmembrane region" description="Helical" evidence="6">
    <location>
        <begin position="389"/>
        <end position="407"/>
    </location>
</feature>
<dbReference type="PANTHER" id="PTHR43298">
    <property type="entry name" value="MULTIDRUG RESISTANCE PROTEIN NORM-RELATED"/>
    <property type="match status" value="1"/>
</dbReference>
<evidence type="ECO:0000256" key="2">
    <source>
        <dbReference type="ARBA" id="ARBA00010199"/>
    </source>
</evidence>
<dbReference type="InterPro" id="IPR002528">
    <property type="entry name" value="MATE_fam"/>
</dbReference>
<dbReference type="EMBL" id="JAPNTZ010000001">
    <property type="protein sequence ID" value="MCY1136695.1"/>
    <property type="molecule type" value="Genomic_DNA"/>
</dbReference>
<feature type="transmembrane region" description="Helical" evidence="6">
    <location>
        <begin position="132"/>
        <end position="155"/>
    </location>
</feature>
<feature type="transmembrane region" description="Helical" evidence="6">
    <location>
        <begin position="167"/>
        <end position="185"/>
    </location>
</feature>
<evidence type="ECO:0000256" key="6">
    <source>
        <dbReference type="SAM" id="Phobius"/>
    </source>
</evidence>
<name>A0ABT4ATG3_9ACTN</name>
<feature type="transmembrane region" description="Helical" evidence="6">
    <location>
        <begin position="49"/>
        <end position="71"/>
    </location>
</feature>
<feature type="transmembrane region" description="Helical" evidence="6">
    <location>
        <begin position="280"/>
        <end position="300"/>
    </location>
</feature>
<comment type="function">
    <text evidence="1">Multidrug efflux pump.</text>
</comment>
<evidence type="ECO:0000256" key="4">
    <source>
        <dbReference type="ARBA" id="ARBA00022448"/>
    </source>
</evidence>
<feature type="transmembrane region" description="Helical" evidence="6">
    <location>
        <begin position="191"/>
        <end position="216"/>
    </location>
</feature>
<comment type="caution">
    <text evidence="7">The sequence shown here is derived from an EMBL/GenBank/DDBJ whole genome shotgun (WGS) entry which is preliminary data.</text>
</comment>
<organism evidence="7 8">
    <name type="scientific">Paractinoplanes pyxinae</name>
    <dbReference type="NCBI Taxonomy" id="2997416"/>
    <lineage>
        <taxon>Bacteria</taxon>
        <taxon>Bacillati</taxon>
        <taxon>Actinomycetota</taxon>
        <taxon>Actinomycetes</taxon>
        <taxon>Micromonosporales</taxon>
        <taxon>Micromonosporaceae</taxon>
        <taxon>Paractinoplanes</taxon>
    </lineage>
</organism>
<feature type="transmembrane region" description="Helical" evidence="6">
    <location>
        <begin position="361"/>
        <end position="382"/>
    </location>
</feature>
<keyword evidence="4" id="KW-0813">Transport</keyword>
<keyword evidence="6" id="KW-1133">Transmembrane helix</keyword>
<gene>
    <name evidence="7" type="ORF">OWR29_01700</name>
</gene>
<proteinExistence type="inferred from homology"/>
<feature type="transmembrane region" description="Helical" evidence="6">
    <location>
        <begin position="321"/>
        <end position="341"/>
    </location>
</feature>
<evidence type="ECO:0000256" key="5">
    <source>
        <dbReference type="ARBA" id="ARBA00031636"/>
    </source>
</evidence>
<dbReference type="RefSeq" id="WP_267560460.1">
    <property type="nucleotide sequence ID" value="NZ_JAPNTZ010000001.1"/>
</dbReference>
<dbReference type="InterPro" id="IPR050222">
    <property type="entry name" value="MATE_MdtK"/>
</dbReference>
<dbReference type="PANTHER" id="PTHR43298:SF2">
    <property type="entry name" value="FMN_FAD EXPORTER YEEO-RELATED"/>
    <property type="match status" value="1"/>
</dbReference>
<dbReference type="Proteomes" id="UP001151002">
    <property type="component" value="Unassembled WGS sequence"/>
</dbReference>
<keyword evidence="6" id="KW-0472">Membrane</keyword>
<evidence type="ECO:0000313" key="7">
    <source>
        <dbReference type="EMBL" id="MCY1136695.1"/>
    </source>
</evidence>
<evidence type="ECO:0000313" key="8">
    <source>
        <dbReference type="Proteomes" id="UP001151002"/>
    </source>
</evidence>
<feature type="transmembrane region" description="Helical" evidence="6">
    <location>
        <begin position="23"/>
        <end position="43"/>
    </location>
</feature>
<feature type="transmembrane region" description="Helical" evidence="6">
    <location>
        <begin position="236"/>
        <end position="260"/>
    </location>
</feature>
<keyword evidence="6" id="KW-0812">Transmembrane</keyword>
<evidence type="ECO:0000256" key="1">
    <source>
        <dbReference type="ARBA" id="ARBA00003408"/>
    </source>
</evidence>
<sequence>MSGDTVTEARHLRVAARIVKSALPLYVNTLIASVGALVNTATLGRHGTASLAAFVVAVAVYGPVVTTVTGAMRGMMPYVSEHENDLPRLGKLLGNGLWLGYTVGGAGAVVVLSTSQIGRVTGVAEPVLRGLGALPVLLALAVVAQSVGAAASSTLVTLGRGGTVMRAGLISTAVTVGLSGSLVLGPGPLPALGVTGAGAAMLASSVVYTAQTQLALRRITGLRRTILPGRPDRREIVLLARTGIPMAGTVLVKFTVLAVLTIAAARLGTQQAGVHGVAEALVNLIYTIAVSIGQAVVPMVDRSVRAADLDGARRAVRTGAVVAFLWVGVLGSAAVILGRWIVPLFSSDAALQPRIEAMLPLVVFVVVTDALQAVFGFGLLGLRRTYPGFVSTAVFFGLLCLVAVPVADAGGLTALWCALGIANLAQALSKGFFFHRASRS</sequence>